<name>A0A2J6QS30_HYAVF</name>
<evidence type="ECO:0000259" key="9">
    <source>
        <dbReference type="PROSITE" id="PS50048"/>
    </source>
</evidence>
<feature type="region of interest" description="Disordered" evidence="8">
    <location>
        <begin position="78"/>
        <end position="152"/>
    </location>
</feature>
<dbReference type="GO" id="GO:0003677">
    <property type="term" value="F:DNA binding"/>
    <property type="evidence" value="ECO:0007669"/>
    <property type="project" value="UniProtKB-KW"/>
</dbReference>
<organism evidence="10 11">
    <name type="scientific">Hyaloscypha variabilis (strain UAMH 11265 / GT02V1 / F)</name>
    <name type="common">Meliniomyces variabilis</name>
    <dbReference type="NCBI Taxonomy" id="1149755"/>
    <lineage>
        <taxon>Eukaryota</taxon>
        <taxon>Fungi</taxon>
        <taxon>Dikarya</taxon>
        <taxon>Ascomycota</taxon>
        <taxon>Pezizomycotina</taxon>
        <taxon>Leotiomycetes</taxon>
        <taxon>Helotiales</taxon>
        <taxon>Hyaloscyphaceae</taxon>
        <taxon>Hyaloscypha</taxon>
        <taxon>Hyaloscypha variabilis</taxon>
    </lineage>
</organism>
<evidence type="ECO:0000313" key="10">
    <source>
        <dbReference type="EMBL" id="PMD29068.1"/>
    </source>
</evidence>
<dbReference type="GO" id="GO:0005634">
    <property type="term" value="C:nucleus"/>
    <property type="evidence" value="ECO:0007669"/>
    <property type="project" value="UniProtKB-SubCell"/>
</dbReference>
<evidence type="ECO:0000256" key="3">
    <source>
        <dbReference type="ARBA" id="ARBA00022833"/>
    </source>
</evidence>
<dbReference type="GO" id="GO:0000981">
    <property type="term" value="F:DNA-binding transcription factor activity, RNA polymerase II-specific"/>
    <property type="evidence" value="ECO:0007669"/>
    <property type="project" value="InterPro"/>
</dbReference>
<feature type="compositionally biased region" description="Polar residues" evidence="8">
    <location>
        <begin position="117"/>
        <end position="127"/>
    </location>
</feature>
<protein>
    <recommendedName>
        <fullName evidence="9">Zn(2)-C6 fungal-type domain-containing protein</fullName>
    </recommendedName>
</protein>
<feature type="domain" description="Zn(2)-C6 fungal-type" evidence="9">
    <location>
        <begin position="13"/>
        <end position="45"/>
    </location>
</feature>
<feature type="compositionally biased region" description="Basic and acidic residues" evidence="8">
    <location>
        <begin position="655"/>
        <end position="667"/>
    </location>
</feature>
<accession>A0A2J6QS30</accession>
<evidence type="ECO:0000256" key="2">
    <source>
        <dbReference type="ARBA" id="ARBA00022723"/>
    </source>
</evidence>
<dbReference type="GO" id="GO:0006351">
    <property type="term" value="P:DNA-templated transcription"/>
    <property type="evidence" value="ECO:0007669"/>
    <property type="project" value="InterPro"/>
</dbReference>
<dbReference type="SMART" id="SM00066">
    <property type="entry name" value="GAL4"/>
    <property type="match status" value="1"/>
</dbReference>
<dbReference type="PANTHER" id="PTHR31313">
    <property type="entry name" value="TY1 ENHANCER ACTIVATOR"/>
    <property type="match status" value="1"/>
</dbReference>
<keyword evidence="3" id="KW-0862">Zinc</keyword>
<dbReference type="AlphaFoldDB" id="A0A2J6QS30"/>
<dbReference type="Gene3D" id="4.10.240.10">
    <property type="entry name" value="Zn(2)-C6 fungal-type DNA-binding domain"/>
    <property type="match status" value="1"/>
</dbReference>
<dbReference type="EMBL" id="KZ613978">
    <property type="protein sequence ID" value="PMD29068.1"/>
    <property type="molecule type" value="Genomic_DNA"/>
</dbReference>
<dbReference type="PROSITE" id="PS00463">
    <property type="entry name" value="ZN2_CY6_FUNGAL_1"/>
    <property type="match status" value="1"/>
</dbReference>
<evidence type="ECO:0000256" key="6">
    <source>
        <dbReference type="ARBA" id="ARBA00023163"/>
    </source>
</evidence>
<dbReference type="CDD" id="cd12148">
    <property type="entry name" value="fungal_TF_MHR"/>
    <property type="match status" value="1"/>
</dbReference>
<dbReference type="OrthoDB" id="2154091at2759"/>
<dbReference type="InterPro" id="IPR001138">
    <property type="entry name" value="Zn2Cys6_DnaBD"/>
</dbReference>
<dbReference type="InterPro" id="IPR036864">
    <property type="entry name" value="Zn2-C6_fun-type_DNA-bd_sf"/>
</dbReference>
<evidence type="ECO:0000256" key="7">
    <source>
        <dbReference type="ARBA" id="ARBA00023242"/>
    </source>
</evidence>
<keyword evidence="7" id="KW-0539">Nucleus</keyword>
<reference evidence="10 11" key="1">
    <citation type="submission" date="2016-04" db="EMBL/GenBank/DDBJ databases">
        <title>A degradative enzymes factory behind the ericoid mycorrhizal symbiosis.</title>
        <authorList>
            <consortium name="DOE Joint Genome Institute"/>
            <person name="Martino E."/>
            <person name="Morin E."/>
            <person name="Grelet G."/>
            <person name="Kuo A."/>
            <person name="Kohler A."/>
            <person name="Daghino S."/>
            <person name="Barry K."/>
            <person name="Choi C."/>
            <person name="Cichocki N."/>
            <person name="Clum A."/>
            <person name="Copeland A."/>
            <person name="Hainaut M."/>
            <person name="Haridas S."/>
            <person name="Labutti K."/>
            <person name="Lindquist E."/>
            <person name="Lipzen A."/>
            <person name="Khouja H.-R."/>
            <person name="Murat C."/>
            <person name="Ohm R."/>
            <person name="Olson A."/>
            <person name="Spatafora J."/>
            <person name="Veneault-Fourrey C."/>
            <person name="Henrissat B."/>
            <person name="Grigoriev I."/>
            <person name="Martin F."/>
            <person name="Perotto S."/>
        </authorList>
    </citation>
    <scope>NUCLEOTIDE SEQUENCE [LARGE SCALE GENOMIC DNA]</scope>
    <source>
        <strain evidence="10 11">F</strain>
    </source>
</reference>
<comment type="subcellular location">
    <subcellularLocation>
        <location evidence="1">Nucleus</location>
    </subcellularLocation>
</comment>
<dbReference type="SMART" id="SM00906">
    <property type="entry name" value="Fungal_trans"/>
    <property type="match status" value="1"/>
</dbReference>
<dbReference type="Proteomes" id="UP000235786">
    <property type="component" value="Unassembled WGS sequence"/>
</dbReference>
<sequence length="780" mass="87821">MNTTKLRHRASVACASCRDRRIRCVVPQGERACAQCSASGTECIIKNDDERRRPVSKAYMSALTDRVALLESLLVETGKDIPPANYPPKTRAEAPAPPPSSRDNETNEQQPADPPAQNATPGSSHDSPNGGVTLENDMQPLGAHPPGGIQSSRKEGLVHMLLSTRGHLSFDQLSGRLRFFGPASNFHIYADSPATVGSRESPEQVRRTERIIRSLTIETHDYLMDLFWEYYNSVMHIVHREAFYEDMENSNNKYYSGFLHMNILAMGYRFADSEREDMKKITLGNRECTLHREARYMLDMELERPGGIPSVQGFLLLGDLECGIGRDNTGWMYAGMANRLCFDLGLHRECQNDGLGEKEIQIRYMTLFACVIYDKYWALFLGRPTGIKSSDLEMYRMSKQFACLSTCKPAGTQKSLETQIYEELLDLMELAGKIVEIRGSELQFSTDLDKANSAYLDVMNLDRQLQTWYRRLPENLVWNPQNIQTAPFSFFLLHQQYHCSLILLHRPWAKYEDPNPPSSEDEQGDDSIDDNHAFMSRSICTRQAVRISRIFWHHRQRFDTRRIFVTGIQHAGTAATALVSALAFIKNPSDRKKNLPYLECLTSALQDMSSTYQPAASMSSILQAVMLELENANANCKPSSPDIRHQNNSVSTIPARRESAADGDTRSYKKRQLSKPSTRPSFIPQAPQSMVSTFVNVTSTASGILGSMSSESEKERNGYVIVAPQCERAAWPNLNSDVNVLDYPMSFTGMENTNWVDMVGSSLSGEMQGARNTELDFFSL</sequence>
<dbReference type="PANTHER" id="PTHR31313:SF81">
    <property type="entry name" value="TY1 ENHANCER ACTIVATOR"/>
    <property type="match status" value="1"/>
</dbReference>
<evidence type="ECO:0000256" key="5">
    <source>
        <dbReference type="ARBA" id="ARBA00023125"/>
    </source>
</evidence>
<dbReference type="CDD" id="cd00067">
    <property type="entry name" value="GAL4"/>
    <property type="match status" value="1"/>
</dbReference>
<keyword evidence="5" id="KW-0238">DNA-binding</keyword>
<dbReference type="STRING" id="1149755.A0A2J6QS30"/>
<keyword evidence="11" id="KW-1185">Reference proteome</keyword>
<gene>
    <name evidence="10" type="ORF">L207DRAFT_504629</name>
</gene>
<evidence type="ECO:0000256" key="8">
    <source>
        <dbReference type="SAM" id="MobiDB-lite"/>
    </source>
</evidence>
<evidence type="ECO:0000256" key="4">
    <source>
        <dbReference type="ARBA" id="ARBA00023015"/>
    </source>
</evidence>
<keyword evidence="4" id="KW-0805">Transcription regulation</keyword>
<proteinExistence type="predicted"/>
<feature type="region of interest" description="Disordered" evidence="8">
    <location>
        <begin position="636"/>
        <end position="685"/>
    </location>
</feature>
<dbReference type="GO" id="GO:0008270">
    <property type="term" value="F:zinc ion binding"/>
    <property type="evidence" value="ECO:0007669"/>
    <property type="project" value="InterPro"/>
</dbReference>
<keyword evidence="6" id="KW-0804">Transcription</keyword>
<dbReference type="PROSITE" id="PS50048">
    <property type="entry name" value="ZN2_CY6_FUNGAL_2"/>
    <property type="match status" value="1"/>
</dbReference>
<dbReference type="InterPro" id="IPR007219">
    <property type="entry name" value="XnlR_reg_dom"/>
</dbReference>
<evidence type="ECO:0000313" key="11">
    <source>
        <dbReference type="Proteomes" id="UP000235786"/>
    </source>
</evidence>
<keyword evidence="2" id="KW-0479">Metal-binding</keyword>
<feature type="compositionally biased region" description="Polar residues" evidence="8">
    <location>
        <begin position="674"/>
        <end position="685"/>
    </location>
</feature>
<dbReference type="Pfam" id="PF04082">
    <property type="entry name" value="Fungal_trans"/>
    <property type="match status" value="1"/>
</dbReference>
<evidence type="ECO:0000256" key="1">
    <source>
        <dbReference type="ARBA" id="ARBA00004123"/>
    </source>
</evidence>
<dbReference type="InterPro" id="IPR051615">
    <property type="entry name" value="Transcr_Regulatory_Elem"/>
</dbReference>
<dbReference type="SUPFAM" id="SSF57701">
    <property type="entry name" value="Zn2/Cys6 DNA-binding domain"/>
    <property type="match status" value="1"/>
</dbReference>
<dbReference type="Pfam" id="PF00172">
    <property type="entry name" value="Zn_clus"/>
    <property type="match status" value="1"/>
</dbReference>